<dbReference type="InterPro" id="IPR051615">
    <property type="entry name" value="Transcr_Regulatory_Elem"/>
</dbReference>
<dbReference type="InterPro" id="IPR036864">
    <property type="entry name" value="Zn2-C6_fun-type_DNA-bd_sf"/>
</dbReference>
<dbReference type="InterPro" id="IPR001138">
    <property type="entry name" value="Zn2Cys6_DnaBD"/>
</dbReference>
<dbReference type="Gene3D" id="4.10.240.10">
    <property type="entry name" value="Zn(2)-C6 fungal-type DNA-binding domain"/>
    <property type="match status" value="1"/>
</dbReference>
<dbReference type="Pfam" id="PF00172">
    <property type="entry name" value="Zn_clus"/>
    <property type="match status" value="1"/>
</dbReference>
<dbReference type="PANTHER" id="PTHR31313">
    <property type="entry name" value="TY1 ENHANCER ACTIVATOR"/>
    <property type="match status" value="1"/>
</dbReference>
<proteinExistence type="predicted"/>
<dbReference type="GO" id="GO:0005634">
    <property type="term" value="C:nucleus"/>
    <property type="evidence" value="ECO:0007669"/>
    <property type="project" value="UniProtKB-SubCell"/>
</dbReference>
<dbReference type="SMART" id="SM00066">
    <property type="entry name" value="GAL4"/>
    <property type="match status" value="1"/>
</dbReference>
<evidence type="ECO:0000313" key="10">
    <source>
        <dbReference type="Proteomes" id="UP000266861"/>
    </source>
</evidence>
<evidence type="ECO:0000259" key="8">
    <source>
        <dbReference type="PROSITE" id="PS50048"/>
    </source>
</evidence>
<protein>
    <recommendedName>
        <fullName evidence="8">Zn(2)-C6 fungal-type domain-containing protein</fullName>
    </recommendedName>
</protein>
<evidence type="ECO:0000256" key="7">
    <source>
        <dbReference type="ARBA" id="ARBA00023242"/>
    </source>
</evidence>
<keyword evidence="7" id="KW-0539">Nucleus</keyword>
<name>A0A397H4X0_9GLOM</name>
<evidence type="ECO:0000256" key="2">
    <source>
        <dbReference type="ARBA" id="ARBA00022723"/>
    </source>
</evidence>
<dbReference type="GO" id="GO:0003677">
    <property type="term" value="F:DNA binding"/>
    <property type="evidence" value="ECO:0007669"/>
    <property type="project" value="UniProtKB-KW"/>
</dbReference>
<sequence length="199" mass="23501">MPKERKNATIACKHCKKIKKKCVKSNDNTPCKRCSNKKFECVYPPQEKRGRKKKTKFNNNNLETGLREIEEKDISENLKTNTNQNEIDEKEFFDWSNYDLPENAAFESFIETYPENPFDDLMTTSDIPHSEENQFAEIHTLPIIEEKDISENSKTNTNQNEIDENEFFDWSNYDLPENAAFESFIETYPEEPFDDFSHL</sequence>
<dbReference type="AlphaFoldDB" id="A0A397H4X0"/>
<evidence type="ECO:0000256" key="1">
    <source>
        <dbReference type="ARBA" id="ARBA00004123"/>
    </source>
</evidence>
<comment type="caution">
    <text evidence="9">The sequence shown here is derived from an EMBL/GenBank/DDBJ whole genome shotgun (WGS) entry which is preliminary data.</text>
</comment>
<dbReference type="OrthoDB" id="3971593at2759"/>
<keyword evidence="4" id="KW-0805">Transcription regulation</keyword>
<dbReference type="Proteomes" id="UP000266861">
    <property type="component" value="Unassembled WGS sequence"/>
</dbReference>
<dbReference type="SUPFAM" id="SSF57701">
    <property type="entry name" value="Zn2/Cys6 DNA-binding domain"/>
    <property type="match status" value="1"/>
</dbReference>
<evidence type="ECO:0000256" key="3">
    <source>
        <dbReference type="ARBA" id="ARBA00022833"/>
    </source>
</evidence>
<keyword evidence="10" id="KW-1185">Reference proteome</keyword>
<dbReference type="EMBL" id="PQFF01000344">
    <property type="protein sequence ID" value="RHZ57749.1"/>
    <property type="molecule type" value="Genomic_DNA"/>
</dbReference>
<dbReference type="GO" id="GO:0000981">
    <property type="term" value="F:DNA-binding transcription factor activity, RNA polymerase II-specific"/>
    <property type="evidence" value="ECO:0007669"/>
    <property type="project" value="InterPro"/>
</dbReference>
<keyword evidence="5" id="KW-0238">DNA-binding</keyword>
<keyword evidence="6" id="KW-0804">Transcription</keyword>
<dbReference type="PROSITE" id="PS00463">
    <property type="entry name" value="ZN2_CY6_FUNGAL_1"/>
    <property type="match status" value="1"/>
</dbReference>
<dbReference type="GO" id="GO:0008270">
    <property type="term" value="F:zinc ion binding"/>
    <property type="evidence" value="ECO:0007669"/>
    <property type="project" value="InterPro"/>
</dbReference>
<keyword evidence="2" id="KW-0479">Metal-binding</keyword>
<dbReference type="PROSITE" id="PS50048">
    <property type="entry name" value="ZN2_CY6_FUNGAL_2"/>
    <property type="match status" value="1"/>
</dbReference>
<feature type="domain" description="Zn(2)-C6 fungal-type" evidence="8">
    <location>
        <begin position="11"/>
        <end position="43"/>
    </location>
</feature>
<comment type="subcellular location">
    <subcellularLocation>
        <location evidence="1">Nucleus</location>
    </subcellularLocation>
</comment>
<accession>A0A397H4X0</accession>
<dbReference type="PANTHER" id="PTHR31313:SF81">
    <property type="entry name" value="TY1 ENHANCER ACTIVATOR"/>
    <property type="match status" value="1"/>
</dbReference>
<evidence type="ECO:0000313" key="9">
    <source>
        <dbReference type="EMBL" id="RHZ57749.1"/>
    </source>
</evidence>
<evidence type="ECO:0000256" key="5">
    <source>
        <dbReference type="ARBA" id="ARBA00023125"/>
    </source>
</evidence>
<reference evidence="9 10" key="1">
    <citation type="submission" date="2018-08" db="EMBL/GenBank/DDBJ databases">
        <title>Genome and evolution of the arbuscular mycorrhizal fungus Diversispora epigaea (formerly Glomus versiforme) and its bacterial endosymbionts.</title>
        <authorList>
            <person name="Sun X."/>
            <person name="Fei Z."/>
            <person name="Harrison M."/>
        </authorList>
    </citation>
    <scope>NUCLEOTIDE SEQUENCE [LARGE SCALE GENOMIC DNA]</scope>
    <source>
        <strain evidence="9 10">IT104</strain>
    </source>
</reference>
<keyword evidence="3" id="KW-0862">Zinc</keyword>
<organism evidence="9 10">
    <name type="scientific">Diversispora epigaea</name>
    <dbReference type="NCBI Taxonomy" id="1348612"/>
    <lineage>
        <taxon>Eukaryota</taxon>
        <taxon>Fungi</taxon>
        <taxon>Fungi incertae sedis</taxon>
        <taxon>Mucoromycota</taxon>
        <taxon>Glomeromycotina</taxon>
        <taxon>Glomeromycetes</taxon>
        <taxon>Diversisporales</taxon>
        <taxon>Diversisporaceae</taxon>
        <taxon>Diversispora</taxon>
    </lineage>
</organism>
<gene>
    <name evidence="9" type="ORF">Glove_384g46</name>
</gene>
<evidence type="ECO:0000256" key="4">
    <source>
        <dbReference type="ARBA" id="ARBA00023015"/>
    </source>
</evidence>
<evidence type="ECO:0000256" key="6">
    <source>
        <dbReference type="ARBA" id="ARBA00023163"/>
    </source>
</evidence>